<accession>A0AAD9IWI4</accession>
<protein>
    <submittedName>
        <fullName evidence="2">Uncharacterized protein</fullName>
    </submittedName>
</protein>
<evidence type="ECO:0000313" key="2">
    <source>
        <dbReference type="EMBL" id="KAK2141585.1"/>
    </source>
</evidence>
<organism evidence="2 3">
    <name type="scientific">Paralvinella palmiformis</name>
    <dbReference type="NCBI Taxonomy" id="53620"/>
    <lineage>
        <taxon>Eukaryota</taxon>
        <taxon>Metazoa</taxon>
        <taxon>Spiralia</taxon>
        <taxon>Lophotrochozoa</taxon>
        <taxon>Annelida</taxon>
        <taxon>Polychaeta</taxon>
        <taxon>Sedentaria</taxon>
        <taxon>Canalipalpata</taxon>
        <taxon>Terebellida</taxon>
        <taxon>Terebelliformia</taxon>
        <taxon>Alvinellidae</taxon>
        <taxon>Paralvinella</taxon>
    </lineage>
</organism>
<evidence type="ECO:0000313" key="3">
    <source>
        <dbReference type="Proteomes" id="UP001208570"/>
    </source>
</evidence>
<feature type="compositionally biased region" description="Basic and acidic residues" evidence="1">
    <location>
        <begin position="1"/>
        <end position="32"/>
    </location>
</feature>
<reference evidence="2" key="1">
    <citation type="journal article" date="2023" name="Mol. Biol. Evol.">
        <title>Third-Generation Sequencing Reveals the Adaptive Role of the Epigenome in Three Deep-Sea Polychaetes.</title>
        <authorList>
            <person name="Perez M."/>
            <person name="Aroh O."/>
            <person name="Sun Y."/>
            <person name="Lan Y."/>
            <person name="Juniper S.K."/>
            <person name="Young C.R."/>
            <person name="Angers B."/>
            <person name="Qian P.Y."/>
        </authorList>
    </citation>
    <scope>NUCLEOTIDE SEQUENCE</scope>
    <source>
        <strain evidence="2">P08H-3</strain>
    </source>
</reference>
<sequence>REPRAHAYSEPDGRDIPGSKGHVTELAEERSGLHRLTPEIAFRGGRKKSDIELEIEKNLADDPEFGDSLNELIRQKQVRRTLKPKRGKTQRSVRGSARSASSEGSRRGSRLAKSYVQKYEGHLSKGRGYQEAGAKFWRKFKRMMQNLAIVFIPWEMRIKKIESA</sequence>
<feature type="non-terminal residue" evidence="2">
    <location>
        <position position="1"/>
    </location>
</feature>
<feature type="region of interest" description="Disordered" evidence="1">
    <location>
        <begin position="76"/>
        <end position="111"/>
    </location>
</feature>
<dbReference type="EMBL" id="JAODUP010001073">
    <property type="protein sequence ID" value="KAK2141585.1"/>
    <property type="molecule type" value="Genomic_DNA"/>
</dbReference>
<name>A0AAD9IWI4_9ANNE</name>
<keyword evidence="3" id="KW-1185">Reference proteome</keyword>
<feature type="compositionally biased region" description="Low complexity" evidence="1">
    <location>
        <begin position="92"/>
        <end position="103"/>
    </location>
</feature>
<proteinExistence type="predicted"/>
<gene>
    <name evidence="2" type="ORF">LSH36_1073g00005</name>
</gene>
<dbReference type="Proteomes" id="UP001208570">
    <property type="component" value="Unassembled WGS sequence"/>
</dbReference>
<comment type="caution">
    <text evidence="2">The sequence shown here is derived from an EMBL/GenBank/DDBJ whole genome shotgun (WGS) entry which is preliminary data.</text>
</comment>
<dbReference type="AlphaFoldDB" id="A0AAD9IWI4"/>
<feature type="region of interest" description="Disordered" evidence="1">
    <location>
        <begin position="1"/>
        <end position="37"/>
    </location>
</feature>
<feature type="compositionally biased region" description="Basic residues" evidence="1">
    <location>
        <begin position="76"/>
        <end position="91"/>
    </location>
</feature>
<evidence type="ECO:0000256" key="1">
    <source>
        <dbReference type="SAM" id="MobiDB-lite"/>
    </source>
</evidence>